<dbReference type="PANTHER" id="PTHR33164">
    <property type="entry name" value="TRANSCRIPTIONAL REGULATOR, MARR FAMILY"/>
    <property type="match status" value="1"/>
</dbReference>
<dbReference type="Pfam" id="PF12802">
    <property type="entry name" value="MarR_2"/>
    <property type="match status" value="1"/>
</dbReference>
<dbReference type="Gene3D" id="1.10.10.10">
    <property type="entry name" value="Winged helix-like DNA-binding domain superfamily/Winged helix DNA-binding domain"/>
    <property type="match status" value="1"/>
</dbReference>
<gene>
    <name evidence="2" type="ORF">FQU76_16990</name>
</gene>
<dbReference type="AlphaFoldDB" id="A0A5B8IH38"/>
<sequence length="246" mass="27049">MGVAFPQAGQQVATTAVEHRFSGRCRRVVGARRADGRETSVRDEDIHPGSRCAAGAVDDGHVPNDHLRLPAEHGVEHDQLHRYLCITIIHRYLYNVYVTLPPPTSPPASLINTAARVLARLNDRRLRPLGLTFGQMPVLAALKQGGPLSQKELARLARIEQPSMAQLLARMERDGLVERTPDPADRRVSLIALTDKGLAKQPQAYSTLLDTNNRALDGFSAQEVEVLQTLLGRLLANLDAELADQR</sequence>
<dbReference type="PROSITE" id="PS50995">
    <property type="entry name" value="HTH_MARR_2"/>
    <property type="match status" value="1"/>
</dbReference>
<dbReference type="SUPFAM" id="SSF46785">
    <property type="entry name" value="Winged helix' DNA-binding domain"/>
    <property type="match status" value="1"/>
</dbReference>
<dbReference type="InterPro" id="IPR036390">
    <property type="entry name" value="WH_DNA-bd_sf"/>
</dbReference>
<accession>A0A5B8IH38</accession>
<dbReference type="KEGG" id="sqz:FQU76_16990"/>
<dbReference type="InterPro" id="IPR000835">
    <property type="entry name" value="HTH_MarR-typ"/>
</dbReference>
<evidence type="ECO:0000313" key="2">
    <source>
        <dbReference type="EMBL" id="QDY77918.1"/>
    </source>
</evidence>
<dbReference type="OrthoDB" id="8966183at2"/>
<evidence type="ECO:0000313" key="3">
    <source>
        <dbReference type="Proteomes" id="UP000320580"/>
    </source>
</evidence>
<feature type="domain" description="HTH marR-type" evidence="1">
    <location>
        <begin position="104"/>
        <end position="236"/>
    </location>
</feature>
<dbReference type="EMBL" id="CP042266">
    <property type="protein sequence ID" value="QDY77918.1"/>
    <property type="molecule type" value="Genomic_DNA"/>
</dbReference>
<dbReference type="InterPro" id="IPR039422">
    <property type="entry name" value="MarR/SlyA-like"/>
</dbReference>
<organism evidence="2 3">
    <name type="scientific">Streptomyces qinzhouensis</name>
    <dbReference type="NCBI Taxonomy" id="2599401"/>
    <lineage>
        <taxon>Bacteria</taxon>
        <taxon>Bacillati</taxon>
        <taxon>Actinomycetota</taxon>
        <taxon>Actinomycetes</taxon>
        <taxon>Kitasatosporales</taxon>
        <taxon>Streptomycetaceae</taxon>
        <taxon>Streptomyces</taxon>
    </lineage>
</organism>
<name>A0A5B8IH38_9ACTN</name>
<dbReference type="SMART" id="SM00347">
    <property type="entry name" value="HTH_MARR"/>
    <property type="match status" value="1"/>
</dbReference>
<dbReference type="Proteomes" id="UP000320580">
    <property type="component" value="Chromosome"/>
</dbReference>
<dbReference type="GO" id="GO:0003700">
    <property type="term" value="F:DNA-binding transcription factor activity"/>
    <property type="evidence" value="ECO:0007669"/>
    <property type="project" value="InterPro"/>
</dbReference>
<reference evidence="2 3" key="1">
    <citation type="submission" date="2019-07" db="EMBL/GenBank/DDBJ databases">
        <authorList>
            <person name="Zhu P."/>
        </authorList>
    </citation>
    <scope>NUCLEOTIDE SEQUENCE [LARGE SCALE GENOMIC DNA]</scope>
    <source>
        <strain evidence="2 3">SSL-25</strain>
    </source>
</reference>
<protein>
    <submittedName>
        <fullName evidence="2">MarR family transcriptional regulator</fullName>
    </submittedName>
</protein>
<evidence type="ECO:0000259" key="1">
    <source>
        <dbReference type="PROSITE" id="PS50995"/>
    </source>
</evidence>
<dbReference type="InterPro" id="IPR036388">
    <property type="entry name" value="WH-like_DNA-bd_sf"/>
</dbReference>
<dbReference type="PRINTS" id="PR00598">
    <property type="entry name" value="HTHMARR"/>
</dbReference>
<keyword evidence="3" id="KW-1185">Reference proteome</keyword>
<dbReference type="PANTHER" id="PTHR33164:SF13">
    <property type="entry name" value="4-HYDROXYPHENYLACETATE CATABOLISM PROTEIN"/>
    <property type="match status" value="1"/>
</dbReference>
<proteinExistence type="predicted"/>
<dbReference type="GO" id="GO:0006950">
    <property type="term" value="P:response to stress"/>
    <property type="evidence" value="ECO:0007669"/>
    <property type="project" value="TreeGrafter"/>
</dbReference>